<protein>
    <submittedName>
        <fullName evidence="2">Type IV secretion system protein VirB9</fullName>
    </submittedName>
</protein>
<gene>
    <name evidence="2" type="ORF">RP75_24355</name>
</gene>
<accession>A0ABR5D1B6</accession>
<evidence type="ECO:0000313" key="3">
    <source>
        <dbReference type="Proteomes" id="UP000032564"/>
    </source>
</evidence>
<keyword evidence="1" id="KW-0732">Signal</keyword>
<organism evidence="2 3">
    <name type="scientific">Agrobacterium arsenijevicii</name>
    <dbReference type="NCBI Taxonomy" id="1585697"/>
    <lineage>
        <taxon>Bacteria</taxon>
        <taxon>Pseudomonadati</taxon>
        <taxon>Pseudomonadota</taxon>
        <taxon>Alphaproteobacteria</taxon>
        <taxon>Hyphomicrobiales</taxon>
        <taxon>Rhizobiaceae</taxon>
        <taxon>Rhizobium/Agrobacterium group</taxon>
        <taxon>Agrobacterium</taxon>
    </lineage>
</organism>
<feature type="non-terminal residue" evidence="2">
    <location>
        <position position="61"/>
    </location>
</feature>
<reference evidence="2 3" key="1">
    <citation type="submission" date="2014-12" db="EMBL/GenBank/DDBJ databases">
        <authorList>
            <person name="Kuzmanovic N."/>
            <person name="Pulawska J."/>
            <person name="Obradovic A."/>
        </authorList>
    </citation>
    <scope>NUCLEOTIDE SEQUENCE [LARGE SCALE GENOMIC DNA]</scope>
    <source>
        <strain evidence="2 3">KFB 330</strain>
        <plasmid evidence="2">pTi</plasmid>
    </source>
</reference>
<evidence type="ECO:0000313" key="2">
    <source>
        <dbReference type="EMBL" id="KJF70779.1"/>
    </source>
</evidence>
<proteinExistence type="predicted"/>
<dbReference type="EMBL" id="JWIT01000027">
    <property type="protein sequence ID" value="KJF70779.1"/>
    <property type="molecule type" value="Genomic_DNA"/>
</dbReference>
<feature type="signal peptide" evidence="1">
    <location>
        <begin position="1"/>
        <end position="21"/>
    </location>
</feature>
<keyword evidence="3" id="KW-1185">Reference proteome</keyword>
<keyword evidence="2" id="KW-0614">Plasmid</keyword>
<feature type="chain" id="PRO_5045130670" evidence="1">
    <location>
        <begin position="22"/>
        <end position="61"/>
    </location>
</feature>
<sequence length="61" mass="6516">MTKKAFLTLACLLFAAIGARAEDTPTAGRLDPRMRYLAYNPDQVVRLSTAVGATLVVTFGA</sequence>
<geneLocation type="plasmid" evidence="2">
    <name>pTi</name>
</geneLocation>
<comment type="caution">
    <text evidence="2">The sequence shown here is derived from an EMBL/GenBank/DDBJ whole genome shotgun (WGS) entry which is preliminary data.</text>
</comment>
<name>A0ABR5D1B6_9HYPH</name>
<evidence type="ECO:0000256" key="1">
    <source>
        <dbReference type="SAM" id="SignalP"/>
    </source>
</evidence>
<dbReference type="Proteomes" id="UP000032564">
    <property type="component" value="Unassembled WGS sequence"/>
</dbReference>